<evidence type="ECO:0000313" key="3">
    <source>
        <dbReference type="EMBL" id="CUS37580.1"/>
    </source>
</evidence>
<accession>A0A0S4LJ45</accession>
<dbReference type="InterPro" id="IPR025711">
    <property type="entry name" value="PepSY"/>
</dbReference>
<dbReference type="Pfam" id="PF03413">
    <property type="entry name" value="PepSY"/>
    <property type="match status" value="1"/>
</dbReference>
<feature type="transmembrane region" description="Helical" evidence="1">
    <location>
        <begin position="231"/>
        <end position="250"/>
    </location>
</feature>
<proteinExistence type="predicted"/>
<evidence type="ECO:0000259" key="2">
    <source>
        <dbReference type="Pfam" id="PF03413"/>
    </source>
</evidence>
<dbReference type="PANTHER" id="PTHR34219:SF3">
    <property type="entry name" value="BLL7967 PROTEIN"/>
    <property type="match status" value="1"/>
</dbReference>
<dbReference type="Pfam" id="PF03929">
    <property type="entry name" value="PepSY_TM"/>
    <property type="match status" value="1"/>
</dbReference>
<reference evidence="4" key="1">
    <citation type="submission" date="2015-10" db="EMBL/GenBank/DDBJ databases">
        <authorList>
            <person name="Luecker S."/>
            <person name="Luecker S."/>
        </authorList>
    </citation>
    <scope>NUCLEOTIDE SEQUENCE [LARGE SCALE GENOMIC DNA]</scope>
</reference>
<dbReference type="OrthoDB" id="9776609at2"/>
<keyword evidence="1" id="KW-1133">Transmembrane helix</keyword>
<dbReference type="RefSeq" id="WP_090899337.1">
    <property type="nucleotide sequence ID" value="NZ_CZPZ01000023.1"/>
</dbReference>
<feature type="transmembrane region" description="Helical" evidence="1">
    <location>
        <begin position="177"/>
        <end position="201"/>
    </location>
</feature>
<dbReference type="AlphaFoldDB" id="A0A0S4LJ45"/>
<evidence type="ECO:0000313" key="4">
    <source>
        <dbReference type="Proteomes" id="UP000198736"/>
    </source>
</evidence>
<keyword evidence="4" id="KW-1185">Reference proteome</keyword>
<feature type="transmembrane region" description="Helical" evidence="1">
    <location>
        <begin position="377"/>
        <end position="398"/>
    </location>
</feature>
<keyword evidence="1" id="KW-0472">Membrane</keyword>
<feature type="transmembrane region" description="Helical" evidence="1">
    <location>
        <begin position="40"/>
        <end position="69"/>
    </location>
</feature>
<dbReference type="InterPro" id="IPR005625">
    <property type="entry name" value="PepSY-ass_TM"/>
</dbReference>
<keyword evidence="1" id="KW-0812">Transmembrane</keyword>
<dbReference type="EMBL" id="CZPZ01000023">
    <property type="protein sequence ID" value="CUS37580.1"/>
    <property type="molecule type" value="Genomic_DNA"/>
</dbReference>
<dbReference type="STRING" id="1742973.COMA2_30347"/>
<gene>
    <name evidence="3" type="ORF">COMA2_30347</name>
</gene>
<evidence type="ECO:0000256" key="1">
    <source>
        <dbReference type="SAM" id="Phobius"/>
    </source>
</evidence>
<organism evidence="3 4">
    <name type="scientific">Candidatus Nitrospira nitrificans</name>
    <dbReference type="NCBI Taxonomy" id="1742973"/>
    <lineage>
        <taxon>Bacteria</taxon>
        <taxon>Pseudomonadati</taxon>
        <taxon>Nitrospirota</taxon>
        <taxon>Nitrospiria</taxon>
        <taxon>Nitrospirales</taxon>
        <taxon>Nitrospiraceae</taxon>
        <taxon>Nitrospira</taxon>
    </lineage>
</organism>
<dbReference type="Proteomes" id="UP000198736">
    <property type="component" value="Unassembled WGS sequence"/>
</dbReference>
<feature type="domain" description="PepSY" evidence="2">
    <location>
        <begin position="284"/>
        <end position="346"/>
    </location>
</feature>
<protein>
    <recommendedName>
        <fullName evidence="2">PepSY domain-containing protein</fullName>
    </recommendedName>
</protein>
<sequence>MITDQFRSVITQPDLMDPLESPEPLSWLSAKRRRFRLRKFWLTLHLYLGLFGGGLFVLMSLTGSFLVFYKAIDEWLNPVLMTPSGAGPHRPLSEIVAAAKSAGPSGGWLDSVEWPLHRHGVFLAWHRAQEAGADESRWIQVTVDPYTAAVLTKDREWGGYLVSFIYNLHASLLMDDVGATIVGFVAIFLLISISTGLYLWWPRPGRLGQALTYRSSGSPVRRHYEWHKLSGFYSAIILGMLAFTGVYLEFSNYVIPIVRLFSQVQEVPKEEEIQSVPIAGAPSLPVEQAIALARQIFPEGELRYLGLPHEDRDVYHVALYQPSEVRTSGGESQVWLDQYSGAVLRVQDSRRFTGGETFLAWLFPLHNGEAFGLTGRWIVFITGFVPLLLYVTAVRMWWLKRQAHRRQKQSSAS</sequence>
<dbReference type="PANTHER" id="PTHR34219">
    <property type="entry name" value="IRON-REGULATED INNER MEMBRANE PROTEIN-RELATED"/>
    <property type="match status" value="1"/>
</dbReference>
<name>A0A0S4LJ45_9BACT</name>